<protein>
    <submittedName>
        <fullName evidence="1">Uncharacterized protein</fullName>
    </submittedName>
</protein>
<gene>
    <name evidence="1" type="ORF">DW813_12105</name>
</gene>
<name>A0A396AAJ6_9FIRM</name>
<proteinExistence type="predicted"/>
<accession>A0A396AAJ6</accession>
<dbReference type="EMBL" id="QSIQ01000020">
    <property type="protein sequence ID" value="RHD01798.1"/>
    <property type="molecule type" value="Genomic_DNA"/>
</dbReference>
<sequence>MRPQRIVSYLYLNVIIHLEVKLNYEKILENGWISKGKRAPVISLIAKSKESDTVFMIKICM</sequence>
<evidence type="ECO:0000313" key="1">
    <source>
        <dbReference type="EMBL" id="RHD01798.1"/>
    </source>
</evidence>
<dbReference type="Proteomes" id="UP000266391">
    <property type="component" value="Unassembled WGS sequence"/>
</dbReference>
<reference evidence="1 2" key="1">
    <citation type="submission" date="2018-08" db="EMBL/GenBank/DDBJ databases">
        <title>A genome reference for cultivated species of the human gut microbiota.</title>
        <authorList>
            <person name="Zou Y."/>
            <person name="Xue W."/>
            <person name="Luo G."/>
        </authorList>
    </citation>
    <scope>NUCLEOTIDE SEQUENCE [LARGE SCALE GENOMIC DNA]</scope>
    <source>
        <strain evidence="1 2">AM32-8LB</strain>
    </source>
</reference>
<organism evidence="1 2">
    <name type="scientific">Roseburia inulinivorans</name>
    <dbReference type="NCBI Taxonomy" id="360807"/>
    <lineage>
        <taxon>Bacteria</taxon>
        <taxon>Bacillati</taxon>
        <taxon>Bacillota</taxon>
        <taxon>Clostridia</taxon>
        <taxon>Lachnospirales</taxon>
        <taxon>Lachnospiraceae</taxon>
        <taxon>Roseburia</taxon>
    </lineage>
</organism>
<evidence type="ECO:0000313" key="2">
    <source>
        <dbReference type="Proteomes" id="UP000266391"/>
    </source>
</evidence>
<comment type="caution">
    <text evidence="1">The sequence shown here is derived from an EMBL/GenBank/DDBJ whole genome shotgun (WGS) entry which is preliminary data.</text>
</comment>
<dbReference type="AlphaFoldDB" id="A0A396AAJ6"/>